<organism evidence="1 2">
    <name type="scientific">Methyloprofundus sedimenti</name>
    <dbReference type="NCBI Taxonomy" id="1420851"/>
    <lineage>
        <taxon>Bacteria</taxon>
        <taxon>Pseudomonadati</taxon>
        <taxon>Pseudomonadota</taxon>
        <taxon>Gammaproteobacteria</taxon>
        <taxon>Methylococcales</taxon>
        <taxon>Methylococcaceae</taxon>
        <taxon>Methyloprofundus</taxon>
    </lineage>
</organism>
<dbReference type="OrthoDB" id="5430002at2"/>
<dbReference type="SUPFAM" id="SSF49503">
    <property type="entry name" value="Cupredoxins"/>
    <property type="match status" value="1"/>
</dbReference>
<gene>
    <name evidence="1" type="ORF">AU255_00250</name>
</gene>
<protein>
    <recommendedName>
        <fullName evidence="3">Plastocyanin-like domain-containing protein</fullName>
    </recommendedName>
</protein>
<evidence type="ECO:0000313" key="2">
    <source>
        <dbReference type="Proteomes" id="UP000191980"/>
    </source>
</evidence>
<proteinExistence type="predicted"/>
<evidence type="ECO:0000313" key="1">
    <source>
        <dbReference type="EMBL" id="OQK16382.1"/>
    </source>
</evidence>
<evidence type="ECO:0008006" key="3">
    <source>
        <dbReference type="Google" id="ProtNLM"/>
    </source>
</evidence>
<dbReference type="STRING" id="1420851.AU255_00250"/>
<dbReference type="AlphaFoldDB" id="A0A1V8M4A1"/>
<dbReference type="Proteomes" id="UP000191980">
    <property type="component" value="Unassembled WGS sequence"/>
</dbReference>
<dbReference type="RefSeq" id="WP_080521008.1">
    <property type="nucleotide sequence ID" value="NZ_LPUF01000001.1"/>
</dbReference>
<accession>A0A1V8M4A1</accession>
<keyword evidence="2" id="KW-1185">Reference proteome</keyword>
<dbReference type="Gene3D" id="2.60.40.420">
    <property type="entry name" value="Cupredoxins - blue copper proteins"/>
    <property type="match status" value="1"/>
</dbReference>
<dbReference type="InterPro" id="IPR008972">
    <property type="entry name" value="Cupredoxin"/>
</dbReference>
<sequence>MNGKKNFKTAMALFALVIVVFSMRISTSFASTFTAYLAAREFEQTMPGGEIVTMYGFVQDSNRNLENYCGEIPTAPGPLINIPSTKDVLRIKLRNDLGVPVSLMIPGLEQTSGKDPHRDDLDSTGRMRVTSFREETQPHTIGTYEWKTRPGTFMLRSGSNPAVQVQMGLYAGVKQDYRSTRQAYKEVTTRHIAEQMIFFSEIDPDLHKAVADGSYGTPAYPSTIHYKPKYFLINGGNASSLVVGRRRETVLLRLFNTGLQPRVPTLLGPNWEVIAEDGYAYNYSKNDQYSTLLTAMKTKDILLKIPSSARTGDRYPLFDRKLGLMNNVNVDLMDINDPESGMLTYLEVGARPRSGSGLWPWGAPKTSGSYDTDQNCVRVID</sequence>
<name>A0A1V8M4A1_9GAMM</name>
<reference evidence="1 2" key="1">
    <citation type="submission" date="2015-12" db="EMBL/GenBank/DDBJ databases">
        <authorList>
            <person name="Shamseldin A."/>
            <person name="Moawad H."/>
            <person name="Abd El-Rahim W.M."/>
            <person name="Sadowsky M.J."/>
        </authorList>
    </citation>
    <scope>NUCLEOTIDE SEQUENCE [LARGE SCALE GENOMIC DNA]</scope>
    <source>
        <strain evidence="1 2">WF1</strain>
    </source>
</reference>
<comment type="caution">
    <text evidence="1">The sequence shown here is derived from an EMBL/GenBank/DDBJ whole genome shotgun (WGS) entry which is preliminary data.</text>
</comment>
<dbReference type="EMBL" id="LPUF01000001">
    <property type="protein sequence ID" value="OQK16382.1"/>
    <property type="molecule type" value="Genomic_DNA"/>
</dbReference>